<keyword evidence="2" id="KW-1185">Reference proteome</keyword>
<comment type="caution">
    <text evidence="1">The sequence shown here is derived from an EMBL/GenBank/DDBJ whole genome shotgun (WGS) entry which is preliminary data.</text>
</comment>
<name>A0A225UPD4_9STRA</name>
<dbReference type="EMBL" id="NBNE01013694">
    <property type="protein sequence ID" value="OWY94885.1"/>
    <property type="molecule type" value="Genomic_DNA"/>
</dbReference>
<accession>A0A225UPD4</accession>
<organism evidence="1 2">
    <name type="scientific">Phytophthora megakarya</name>
    <dbReference type="NCBI Taxonomy" id="4795"/>
    <lineage>
        <taxon>Eukaryota</taxon>
        <taxon>Sar</taxon>
        <taxon>Stramenopiles</taxon>
        <taxon>Oomycota</taxon>
        <taxon>Peronosporomycetes</taxon>
        <taxon>Peronosporales</taxon>
        <taxon>Peronosporaceae</taxon>
        <taxon>Phytophthora</taxon>
    </lineage>
</organism>
<reference evidence="2" key="1">
    <citation type="submission" date="2017-03" db="EMBL/GenBank/DDBJ databases">
        <title>Phytopthora megakarya and P. palmivora, two closely related causual agents of cacao black pod achieved similar genome size and gene model numbers by different mechanisms.</title>
        <authorList>
            <person name="Ali S."/>
            <person name="Shao J."/>
            <person name="Larry D.J."/>
            <person name="Kronmiller B."/>
            <person name="Shen D."/>
            <person name="Strem M.D."/>
            <person name="Melnick R.L."/>
            <person name="Guiltinan M.J."/>
            <person name="Tyler B.M."/>
            <person name="Meinhardt L.W."/>
            <person name="Bailey B.A."/>
        </authorList>
    </citation>
    <scope>NUCLEOTIDE SEQUENCE [LARGE SCALE GENOMIC DNA]</scope>
    <source>
        <strain evidence="2">zdho120</strain>
    </source>
</reference>
<evidence type="ECO:0000313" key="2">
    <source>
        <dbReference type="Proteomes" id="UP000198211"/>
    </source>
</evidence>
<evidence type="ECO:0000313" key="1">
    <source>
        <dbReference type="EMBL" id="OWY94885.1"/>
    </source>
</evidence>
<protein>
    <submittedName>
        <fullName evidence="1">Uncharacterized protein</fullName>
    </submittedName>
</protein>
<dbReference type="AlphaFoldDB" id="A0A225UPD4"/>
<gene>
    <name evidence="1" type="ORF">PHMEG_00035259</name>
</gene>
<sequence>MEEADEAMVPHPGGRMPVAVYPPLLSEVKPDATSKPWLSMRQWHSIERPSNCDTYNSSKNDLLLRHLSIDRPSTTGSPL</sequence>
<dbReference type="Proteomes" id="UP000198211">
    <property type="component" value="Unassembled WGS sequence"/>
</dbReference>
<proteinExistence type="predicted"/>